<accession>A0A512SZY1</accession>
<organism evidence="1 2">
    <name type="scientific">Knoellia locipacati</name>
    <dbReference type="NCBI Taxonomy" id="882824"/>
    <lineage>
        <taxon>Bacteria</taxon>
        <taxon>Bacillati</taxon>
        <taxon>Actinomycetota</taxon>
        <taxon>Actinomycetes</taxon>
        <taxon>Micrococcales</taxon>
        <taxon>Intrasporangiaceae</taxon>
        <taxon>Knoellia</taxon>
    </lineage>
</organism>
<protein>
    <submittedName>
        <fullName evidence="1">Uncharacterized protein</fullName>
    </submittedName>
</protein>
<sequence>MSNDRRWFPGREAKQMLETGWALAEGERWDAAAEGDCDLTSLRLHAPRTLALEFRLDGPVTRLIEFPGLAELHIDGDLQWEGEADLGWEVGHVDVTCGITKTGRAGGLRP</sequence>
<reference evidence="1 2" key="1">
    <citation type="submission" date="2019-07" db="EMBL/GenBank/DDBJ databases">
        <title>Whole genome shotgun sequence of Knoellia locipacati NBRC 109775.</title>
        <authorList>
            <person name="Hosoyama A."/>
            <person name="Uohara A."/>
            <person name="Ohji S."/>
            <person name="Ichikawa N."/>
        </authorList>
    </citation>
    <scope>NUCLEOTIDE SEQUENCE [LARGE SCALE GENOMIC DNA]</scope>
    <source>
        <strain evidence="1 2">NBRC 109775</strain>
    </source>
</reference>
<name>A0A512SZY1_9MICO</name>
<proteinExistence type="predicted"/>
<dbReference type="EMBL" id="BKBA01000006">
    <property type="protein sequence ID" value="GEQ13535.1"/>
    <property type="molecule type" value="Genomic_DNA"/>
</dbReference>
<gene>
    <name evidence="1" type="ORF">KLO01_15820</name>
</gene>
<dbReference type="RefSeq" id="WP_186827963.1">
    <property type="nucleotide sequence ID" value="NZ_BKBA01000006.1"/>
</dbReference>
<keyword evidence="2" id="KW-1185">Reference proteome</keyword>
<evidence type="ECO:0000313" key="2">
    <source>
        <dbReference type="Proteomes" id="UP000321793"/>
    </source>
</evidence>
<dbReference type="Proteomes" id="UP000321793">
    <property type="component" value="Unassembled WGS sequence"/>
</dbReference>
<comment type="caution">
    <text evidence="1">The sequence shown here is derived from an EMBL/GenBank/DDBJ whole genome shotgun (WGS) entry which is preliminary data.</text>
</comment>
<evidence type="ECO:0000313" key="1">
    <source>
        <dbReference type="EMBL" id="GEQ13535.1"/>
    </source>
</evidence>
<dbReference type="AlphaFoldDB" id="A0A512SZY1"/>